<proteinExistence type="predicted"/>
<sequence length="273" mass="29152">MAAPPVLRGEIGASALYEAEVSQDLRQVPVVHHCLVLVCEGAKEVLAADGARARLTAGDVVVLHAGGRPTIGNRPDPRTSHYAALVLIPGPRAFAAFRQLYPTLAADGAPPERPWHSRPGDVALAAAIRHAILGLEDEAVSERMALHRCAEVLAVLAERGVHLSSGRDDDIVATVQALVAARPHLPWAAADVARSLGVSEPTLRRRLAAEDTSFRQIVAEMRLGHGLHLLQTTRMPVIEVAAACGYDSPSRFAARFRDRFGMTPSELRGPRGG</sequence>
<keyword evidence="3" id="KW-0804">Transcription</keyword>
<organism evidence="5 6">
    <name type="scientific">Magnetospirillum aberrantis SpK</name>
    <dbReference type="NCBI Taxonomy" id="908842"/>
    <lineage>
        <taxon>Bacteria</taxon>
        <taxon>Pseudomonadati</taxon>
        <taxon>Pseudomonadota</taxon>
        <taxon>Alphaproteobacteria</taxon>
        <taxon>Rhodospirillales</taxon>
        <taxon>Rhodospirillaceae</taxon>
        <taxon>Magnetospirillum</taxon>
    </lineage>
</organism>
<dbReference type="RefSeq" id="WP_163673851.1">
    <property type="nucleotide sequence ID" value="NZ_JAAIYP010000004.1"/>
</dbReference>
<dbReference type="PANTHER" id="PTHR47894">
    <property type="entry name" value="HTH-TYPE TRANSCRIPTIONAL REGULATOR GADX"/>
    <property type="match status" value="1"/>
</dbReference>
<dbReference type="Gene3D" id="1.10.10.60">
    <property type="entry name" value="Homeodomain-like"/>
    <property type="match status" value="1"/>
</dbReference>
<dbReference type="InterPro" id="IPR020449">
    <property type="entry name" value="Tscrpt_reg_AraC-type_HTH"/>
</dbReference>
<dbReference type="GO" id="GO:0003700">
    <property type="term" value="F:DNA-binding transcription factor activity"/>
    <property type="evidence" value="ECO:0007669"/>
    <property type="project" value="InterPro"/>
</dbReference>
<dbReference type="GO" id="GO:0005829">
    <property type="term" value="C:cytosol"/>
    <property type="evidence" value="ECO:0007669"/>
    <property type="project" value="TreeGrafter"/>
</dbReference>
<dbReference type="Proteomes" id="UP000480684">
    <property type="component" value="Unassembled WGS sequence"/>
</dbReference>
<evidence type="ECO:0000313" key="5">
    <source>
        <dbReference type="EMBL" id="NFV78690.1"/>
    </source>
</evidence>
<name>A0A7C9UU11_9PROT</name>
<dbReference type="GO" id="GO:0000976">
    <property type="term" value="F:transcription cis-regulatory region binding"/>
    <property type="evidence" value="ECO:0007669"/>
    <property type="project" value="TreeGrafter"/>
</dbReference>
<keyword evidence="2" id="KW-0238">DNA-binding</keyword>
<evidence type="ECO:0000259" key="4">
    <source>
        <dbReference type="PROSITE" id="PS01124"/>
    </source>
</evidence>
<dbReference type="InterPro" id="IPR018060">
    <property type="entry name" value="HTH_AraC"/>
</dbReference>
<accession>A0A7C9UU11</accession>
<dbReference type="AlphaFoldDB" id="A0A7C9UU11"/>
<dbReference type="SMART" id="SM00342">
    <property type="entry name" value="HTH_ARAC"/>
    <property type="match status" value="1"/>
</dbReference>
<evidence type="ECO:0000256" key="3">
    <source>
        <dbReference type="ARBA" id="ARBA00023163"/>
    </source>
</evidence>
<dbReference type="InterPro" id="IPR009057">
    <property type="entry name" value="Homeodomain-like_sf"/>
</dbReference>
<dbReference type="PANTHER" id="PTHR47894:SF4">
    <property type="entry name" value="HTH-TYPE TRANSCRIPTIONAL REGULATOR GADX"/>
    <property type="match status" value="1"/>
</dbReference>
<dbReference type="Pfam" id="PF12833">
    <property type="entry name" value="HTH_18"/>
    <property type="match status" value="1"/>
</dbReference>
<dbReference type="SUPFAM" id="SSF46689">
    <property type="entry name" value="Homeodomain-like"/>
    <property type="match status" value="1"/>
</dbReference>
<feature type="domain" description="HTH araC/xylS-type" evidence="4">
    <location>
        <begin position="169"/>
        <end position="270"/>
    </location>
</feature>
<keyword evidence="1" id="KW-0805">Transcription regulation</keyword>
<reference evidence="5 6" key="1">
    <citation type="submission" date="2020-02" db="EMBL/GenBank/DDBJ databases">
        <authorList>
            <person name="Dziuba M."/>
            <person name="Kuznetsov B."/>
            <person name="Mardanov A."/>
            <person name="Ravin N."/>
            <person name="Grouzdev D."/>
        </authorList>
    </citation>
    <scope>NUCLEOTIDE SEQUENCE [LARGE SCALE GENOMIC DNA]</scope>
    <source>
        <strain evidence="5 6">SpK</strain>
    </source>
</reference>
<keyword evidence="6" id="KW-1185">Reference proteome</keyword>
<protein>
    <submittedName>
        <fullName evidence="5">Helix-turn-helix transcriptional regulator</fullName>
    </submittedName>
</protein>
<dbReference type="PRINTS" id="PR00032">
    <property type="entry name" value="HTHARAC"/>
</dbReference>
<gene>
    <name evidence="5" type="ORF">G4223_00985</name>
</gene>
<comment type="caution">
    <text evidence="5">The sequence shown here is derived from an EMBL/GenBank/DDBJ whole genome shotgun (WGS) entry which is preliminary data.</text>
</comment>
<evidence type="ECO:0000313" key="6">
    <source>
        <dbReference type="Proteomes" id="UP000480684"/>
    </source>
</evidence>
<dbReference type="EMBL" id="JAAIYP010000004">
    <property type="protein sequence ID" value="NFV78690.1"/>
    <property type="molecule type" value="Genomic_DNA"/>
</dbReference>
<dbReference type="PROSITE" id="PS01124">
    <property type="entry name" value="HTH_ARAC_FAMILY_2"/>
    <property type="match status" value="1"/>
</dbReference>
<dbReference type="PROSITE" id="PS00041">
    <property type="entry name" value="HTH_ARAC_FAMILY_1"/>
    <property type="match status" value="1"/>
</dbReference>
<dbReference type="InterPro" id="IPR018062">
    <property type="entry name" value="HTH_AraC-typ_CS"/>
</dbReference>
<evidence type="ECO:0000256" key="2">
    <source>
        <dbReference type="ARBA" id="ARBA00023125"/>
    </source>
</evidence>
<evidence type="ECO:0000256" key="1">
    <source>
        <dbReference type="ARBA" id="ARBA00023015"/>
    </source>
</evidence>